<evidence type="ECO:0000256" key="9">
    <source>
        <dbReference type="ARBA" id="ARBA00038388"/>
    </source>
</evidence>
<dbReference type="InterPro" id="IPR003838">
    <property type="entry name" value="ABC3_permease_C"/>
</dbReference>
<dbReference type="PANTHER" id="PTHR42798">
    <property type="entry name" value="LIPOPROTEIN-RELEASING SYSTEM ATP-BINDING PROTEIN LOLD"/>
    <property type="match status" value="1"/>
</dbReference>
<dbReference type="GO" id="GO:0098796">
    <property type="term" value="C:membrane protein complex"/>
    <property type="evidence" value="ECO:0007669"/>
    <property type="project" value="UniProtKB-ARBA"/>
</dbReference>
<feature type="transmembrane region" description="Helical" evidence="11">
    <location>
        <begin position="278"/>
        <end position="297"/>
    </location>
</feature>
<dbReference type="InterPro" id="IPR017871">
    <property type="entry name" value="ABC_transporter-like_CS"/>
</dbReference>
<evidence type="ECO:0000256" key="4">
    <source>
        <dbReference type="ARBA" id="ARBA00022692"/>
    </source>
</evidence>
<evidence type="ECO:0000256" key="11">
    <source>
        <dbReference type="SAM" id="Phobius"/>
    </source>
</evidence>
<evidence type="ECO:0000313" key="14">
    <source>
        <dbReference type="Proteomes" id="UP000316968"/>
    </source>
</evidence>
<dbReference type="Proteomes" id="UP000316968">
    <property type="component" value="Chromosome"/>
</dbReference>
<feature type="region of interest" description="Disordered" evidence="10">
    <location>
        <begin position="324"/>
        <end position="352"/>
    </location>
</feature>
<dbReference type="PANTHER" id="PTHR42798:SF6">
    <property type="entry name" value="CELL DIVISION ATP-BINDING PROTEIN FTSE"/>
    <property type="match status" value="1"/>
</dbReference>
<feature type="region of interest" description="Disordered" evidence="10">
    <location>
        <begin position="230"/>
        <end position="253"/>
    </location>
</feature>
<dbReference type="OrthoDB" id="2079174at2"/>
<dbReference type="InterPro" id="IPR003593">
    <property type="entry name" value="AAA+_ATPase"/>
</dbReference>
<dbReference type="PROSITE" id="PS00211">
    <property type="entry name" value="ABC_TRANSPORTER_1"/>
    <property type="match status" value="1"/>
</dbReference>
<dbReference type="InterPro" id="IPR027417">
    <property type="entry name" value="P-loop_NTPase"/>
</dbReference>
<dbReference type="Pfam" id="PF00005">
    <property type="entry name" value="ABC_tran"/>
    <property type="match status" value="1"/>
</dbReference>
<keyword evidence="7 11" id="KW-1133">Transmembrane helix</keyword>
<evidence type="ECO:0000256" key="2">
    <source>
        <dbReference type="ARBA" id="ARBA00022448"/>
    </source>
</evidence>
<dbReference type="CDD" id="cd03255">
    <property type="entry name" value="ABC_MJ0796_LolCDE_FtsE"/>
    <property type="match status" value="1"/>
</dbReference>
<dbReference type="GO" id="GO:0005886">
    <property type="term" value="C:plasma membrane"/>
    <property type="evidence" value="ECO:0007669"/>
    <property type="project" value="UniProtKB-SubCell"/>
</dbReference>
<dbReference type="FunFam" id="3.40.50.300:FF:000032">
    <property type="entry name" value="Export ABC transporter ATP-binding protein"/>
    <property type="match status" value="1"/>
</dbReference>
<evidence type="ECO:0000256" key="7">
    <source>
        <dbReference type="ARBA" id="ARBA00022989"/>
    </source>
</evidence>
<dbReference type="RefSeq" id="WP_141446915.1">
    <property type="nucleotide sequence ID" value="NZ_CP041217.1"/>
</dbReference>
<keyword evidence="3" id="KW-1003">Cell membrane</keyword>
<dbReference type="InterPro" id="IPR003439">
    <property type="entry name" value="ABC_transporter-like_ATP-bd"/>
</dbReference>
<keyword evidence="6 13" id="KW-0067">ATP-binding</keyword>
<comment type="similarity">
    <text evidence="9">Belongs to the ABC transporter superfamily. Macrolide exporter (TC 3.A.1.122) family.</text>
</comment>
<keyword evidence="8 11" id="KW-0472">Membrane</keyword>
<evidence type="ECO:0000256" key="1">
    <source>
        <dbReference type="ARBA" id="ARBA00004429"/>
    </source>
</evidence>
<keyword evidence="2" id="KW-0813">Transport</keyword>
<feature type="transmembrane region" description="Helical" evidence="11">
    <location>
        <begin position="676"/>
        <end position="702"/>
    </location>
</feature>
<feature type="transmembrane region" description="Helical" evidence="11">
    <location>
        <begin position="723"/>
        <end position="747"/>
    </location>
</feature>
<evidence type="ECO:0000256" key="3">
    <source>
        <dbReference type="ARBA" id="ARBA00022475"/>
    </source>
</evidence>
<name>A0A4Y6US06_SACBS</name>
<dbReference type="KEGG" id="saca:FFV09_05835"/>
<dbReference type="PROSITE" id="PS50893">
    <property type="entry name" value="ABC_TRANSPORTER_2"/>
    <property type="match status" value="1"/>
</dbReference>
<organism evidence="13 14">
    <name type="scientific">Saccharibacillus brassicae</name>
    <dbReference type="NCBI Taxonomy" id="2583377"/>
    <lineage>
        <taxon>Bacteria</taxon>
        <taxon>Bacillati</taxon>
        <taxon>Bacillota</taxon>
        <taxon>Bacilli</taxon>
        <taxon>Bacillales</taxon>
        <taxon>Paenibacillaceae</taxon>
        <taxon>Saccharibacillus</taxon>
    </lineage>
</organism>
<dbReference type="GO" id="GO:0005524">
    <property type="term" value="F:ATP binding"/>
    <property type="evidence" value="ECO:0007669"/>
    <property type="project" value="UniProtKB-KW"/>
</dbReference>
<protein>
    <submittedName>
        <fullName evidence="13">ATP-binding cassette domain-containing protein</fullName>
    </submittedName>
</protein>
<evidence type="ECO:0000313" key="13">
    <source>
        <dbReference type="EMBL" id="QDH20419.1"/>
    </source>
</evidence>
<dbReference type="GO" id="GO:0016887">
    <property type="term" value="F:ATP hydrolysis activity"/>
    <property type="evidence" value="ECO:0007669"/>
    <property type="project" value="InterPro"/>
</dbReference>
<feature type="transmembrane region" description="Helical" evidence="11">
    <location>
        <begin position="767"/>
        <end position="789"/>
    </location>
</feature>
<evidence type="ECO:0000256" key="10">
    <source>
        <dbReference type="SAM" id="MobiDB-lite"/>
    </source>
</evidence>
<dbReference type="GO" id="GO:0022857">
    <property type="term" value="F:transmembrane transporter activity"/>
    <property type="evidence" value="ECO:0007669"/>
    <property type="project" value="UniProtKB-ARBA"/>
</dbReference>
<dbReference type="AlphaFoldDB" id="A0A4Y6US06"/>
<evidence type="ECO:0000256" key="5">
    <source>
        <dbReference type="ARBA" id="ARBA00022741"/>
    </source>
</evidence>
<dbReference type="Pfam" id="PF02687">
    <property type="entry name" value="FtsX"/>
    <property type="match status" value="1"/>
</dbReference>
<evidence type="ECO:0000259" key="12">
    <source>
        <dbReference type="PROSITE" id="PS50893"/>
    </source>
</evidence>
<feature type="domain" description="ABC transporter" evidence="12">
    <location>
        <begin position="4"/>
        <end position="241"/>
    </location>
</feature>
<dbReference type="EMBL" id="CP041217">
    <property type="protein sequence ID" value="QDH20419.1"/>
    <property type="molecule type" value="Genomic_DNA"/>
</dbReference>
<dbReference type="SMART" id="SM00382">
    <property type="entry name" value="AAA"/>
    <property type="match status" value="1"/>
</dbReference>
<keyword evidence="4 11" id="KW-0812">Transmembrane</keyword>
<keyword evidence="14" id="KW-1185">Reference proteome</keyword>
<comment type="subcellular location">
    <subcellularLocation>
        <location evidence="1">Cell inner membrane</location>
        <topology evidence="1">Multi-pass membrane protein</topology>
    </subcellularLocation>
</comment>
<gene>
    <name evidence="13" type="ORF">FFV09_05835</name>
</gene>
<accession>A0A4Y6US06</accession>
<evidence type="ECO:0000256" key="6">
    <source>
        <dbReference type="ARBA" id="ARBA00022840"/>
    </source>
</evidence>
<dbReference type="SUPFAM" id="SSF52540">
    <property type="entry name" value="P-loop containing nucleoside triphosphate hydrolases"/>
    <property type="match status" value="1"/>
</dbReference>
<evidence type="ECO:0000256" key="8">
    <source>
        <dbReference type="ARBA" id="ARBA00023136"/>
    </source>
</evidence>
<sequence length="806" mass="85139">MSKLKLTDIRKSYHSGEVVHALKGVSLEFRESEFVSILGPSGCGKTTLLNIVGGLDRYDEGDLMLGGKSTKHFKDKDWDAYRNRSIGFVFQNYNLIGHQTILQNVEIAMTLSGISVNERRAKAKSALQSVGLGDKLNKRPNQLSGGQMQRVAIARAIVTDPDIILADEPTGALDSQTSLQVMEILKDISKTKLVIMVTHNADLAEEYSSRIIHLRDGEVLSDSRPILQDAQEAEHAERPSSKPQSAGARLDVGKTSMSPATAAALSFRNLLTKKGRTLITAFAGSIGIIGVALVLALSNGLSNYIGNLQAETLSGLPLTVSENAQQVQAPSGPPDALTGGSGGGAGEFPTGDVLNVTEDPAEAEQHVNVLTPAYFDYVDKLPVELPDAVNAISYANGIEMNVLAKGGDDVVKFGTSETAAGGGAALPPGMGSAAPSYWSELPGDEDYVRSMYDLIGEGSRYPSGAGEVAIVVNSYNEVDKAFLDKLGLNGADGERKLTDFIGRPLLKAVPNDAYYAESAGGLFAPAGADRYADLYSGSEGTTLTVAGILRLKDTGSSSSGFLTPGLVYTPELTQAVTDDASGSAIAAAQRSSDRDVVSGAPFAEETLKEARLQALGAKTEPTSLNIYPTDFAGKEEVKAYLDAYNEGKPEAERILYTDLSDVIGSVVQTMIDTVSYVLTGFAAISLVVSTIMIGIITYVSVLERTKEIGILRSIGARKKDISRLFNAETLIVGFTAGALGIGIAYLLTLAINAVLNNVLDLRNLAELSPIQALILVLGSMLLTLVAGLIPARAATQKDPVTALRSE</sequence>
<keyword evidence="5" id="KW-0547">Nucleotide-binding</keyword>
<reference evidence="13 14" key="1">
    <citation type="submission" date="2019-06" db="EMBL/GenBank/DDBJ databases">
        <title>Saccharibacillus brassicae sp. nov., an endophytic bacterium isolated from Chinese cabbage seeds (Brassica pekinensis).</title>
        <authorList>
            <person name="Jiang L."/>
            <person name="Lee J."/>
            <person name="Kim S.W."/>
        </authorList>
    </citation>
    <scope>NUCLEOTIDE SEQUENCE [LARGE SCALE GENOMIC DNA]</scope>
    <source>
        <strain evidence="14">KCTC 43072 / ATSA2</strain>
    </source>
</reference>
<dbReference type="Gene3D" id="3.40.50.300">
    <property type="entry name" value="P-loop containing nucleotide triphosphate hydrolases"/>
    <property type="match status" value="1"/>
</dbReference>
<dbReference type="InterPro" id="IPR017911">
    <property type="entry name" value="MacB-like_ATP-bd"/>
</dbReference>
<proteinExistence type="inferred from homology"/>